<protein>
    <submittedName>
        <fullName evidence="1">Uncharacterized protein</fullName>
    </submittedName>
</protein>
<proteinExistence type="predicted"/>
<reference evidence="1" key="1">
    <citation type="submission" date="2022-10" db="EMBL/GenBank/DDBJ databases">
        <title>Culturing micro-colonial fungi from biological soil crusts in the Mojave desert and describing Neophaeococcomyces mojavensis, and introducing the new genera and species Taxawa tesnikishii.</title>
        <authorList>
            <person name="Kurbessoian T."/>
            <person name="Stajich J.E."/>
        </authorList>
    </citation>
    <scope>NUCLEOTIDE SEQUENCE</scope>
    <source>
        <strain evidence="1">JES_115</strain>
    </source>
</reference>
<dbReference type="Proteomes" id="UP001172680">
    <property type="component" value="Unassembled WGS sequence"/>
</dbReference>
<evidence type="ECO:0000313" key="1">
    <source>
        <dbReference type="EMBL" id="KAJ9642298.1"/>
    </source>
</evidence>
<evidence type="ECO:0000313" key="2">
    <source>
        <dbReference type="Proteomes" id="UP001172680"/>
    </source>
</evidence>
<name>A0ACC2Z532_9PEZI</name>
<dbReference type="EMBL" id="JAPDRP010000013">
    <property type="protein sequence ID" value="KAJ9642298.1"/>
    <property type="molecule type" value="Genomic_DNA"/>
</dbReference>
<keyword evidence="2" id="KW-1185">Reference proteome</keyword>
<comment type="caution">
    <text evidence="1">The sequence shown here is derived from an EMBL/GenBank/DDBJ whole genome shotgun (WGS) entry which is preliminary data.</text>
</comment>
<gene>
    <name evidence="1" type="ORF">H2199_004678</name>
</gene>
<sequence>MPASTQHLKTACEIFHGLCHKIRWAAASLNIVAGLVQKWNITLPHEVENALYRNGPVLPDFDFGDGAQAETYLPQKRADTPQDSTGGLKKRRLSDPDDRGRKVQRFELPTNDLFSPFPYQPPPLLRPTHTDCSADADANYVRHNSLQELVGLDFSTDDCLLLEASGAYLSSNDNGRFNRSRAKRAADPHEALSGVFGSISLASWIFLLVPQLIENYRQGSAEGISLAFLIVWFIGDITNLAGAIWAGLVPTVIALAIYFCFADLVLISQCLYYNLVNARREKRRKRSAALSDASEEEPLLSRRNSEARSIGLPGSHRRRSSAASRRRRESSLPSLGGEEENGTSEWVKNALSIVGVCVVGAAGWAIAWRSGVWKPTPTDSADGPTEMALGAQILGYASAVCYLGARIPQIIKNYREKSCEGLSLLFFMLSLLGNLTYGAGIIFHSVEREYFLTTLPWLIGSLGTMVEDATIFVQFRLYGEPDPPSVAVL</sequence>
<accession>A0ACC2Z532</accession>
<organism evidence="1 2">
    <name type="scientific">Coniosporium tulheliwenetii</name>
    <dbReference type="NCBI Taxonomy" id="3383036"/>
    <lineage>
        <taxon>Eukaryota</taxon>
        <taxon>Fungi</taxon>
        <taxon>Dikarya</taxon>
        <taxon>Ascomycota</taxon>
        <taxon>Pezizomycotina</taxon>
        <taxon>Dothideomycetes</taxon>
        <taxon>Dothideomycetes incertae sedis</taxon>
        <taxon>Coniosporium</taxon>
    </lineage>
</organism>